<protein>
    <recommendedName>
        <fullName evidence="4 12">Cell division protein FtsX</fullName>
    </recommendedName>
</protein>
<dbReference type="PIRSF" id="PIRSF003097">
    <property type="entry name" value="FtsX"/>
    <property type="match status" value="1"/>
</dbReference>
<evidence type="ECO:0000313" key="17">
    <source>
        <dbReference type="Proteomes" id="UP001165678"/>
    </source>
</evidence>
<feature type="transmembrane region" description="Helical" evidence="13">
    <location>
        <begin position="45"/>
        <end position="68"/>
    </location>
</feature>
<evidence type="ECO:0000256" key="12">
    <source>
        <dbReference type="PIRNR" id="PIRNR003097"/>
    </source>
</evidence>
<comment type="function">
    <text evidence="12">Part of the ABC transporter FtsEX involved in cellular division.</text>
</comment>
<evidence type="ECO:0000256" key="11">
    <source>
        <dbReference type="ARBA" id="ARBA00023306"/>
    </source>
</evidence>
<dbReference type="GO" id="GO:0032153">
    <property type="term" value="C:cell division site"/>
    <property type="evidence" value="ECO:0007669"/>
    <property type="project" value="TreeGrafter"/>
</dbReference>
<dbReference type="EMBL" id="JAPIVE010000003">
    <property type="protein sequence ID" value="MCX2524996.1"/>
    <property type="molecule type" value="Genomic_DNA"/>
</dbReference>
<feature type="transmembrane region" description="Helical" evidence="13">
    <location>
        <begin position="289"/>
        <end position="313"/>
    </location>
</feature>
<evidence type="ECO:0000256" key="6">
    <source>
        <dbReference type="ARBA" id="ARBA00022519"/>
    </source>
</evidence>
<evidence type="ECO:0000256" key="1">
    <source>
        <dbReference type="ARBA" id="ARBA00004429"/>
    </source>
</evidence>
<sequence>MSERMSSRRGANQQAPSFLQQRRAWQAHHRQVARDSLIRLRQRPLGTLMTLFAIAVALVLPATLWLLLGGAQVLDRNLEDTAQLTVYLSPSLEEASAREVADKVRQRADVGHVELITAAEGLHQFQASLDLGDALQGLDHNPLPASLVVQPVTRTPEAVAALAMQLRQVNGVDEASADMQWLERLKQLTRLGQRIVLAFGALFALGVLLIVGNTIRLAVENRRDEIEVVTLIGATHAFVRRPFLYSGAWLGLGGGMLALVLLAVGMGWLSSPLSALASSYGTDWELPGLGFEGSLLLLVCSTVLGWLGAWIAVGRHLARMRPR</sequence>
<evidence type="ECO:0000256" key="10">
    <source>
        <dbReference type="ARBA" id="ARBA00023136"/>
    </source>
</evidence>
<feature type="domain" description="ABC3 transporter permease C-terminal" evidence="14">
    <location>
        <begin position="198"/>
        <end position="313"/>
    </location>
</feature>
<keyword evidence="9 13" id="KW-1133">Transmembrane helix</keyword>
<keyword evidence="10 12" id="KW-0472">Membrane</keyword>
<dbReference type="Pfam" id="PF02687">
    <property type="entry name" value="FtsX"/>
    <property type="match status" value="1"/>
</dbReference>
<evidence type="ECO:0000256" key="3">
    <source>
        <dbReference type="ARBA" id="ARBA00011160"/>
    </source>
</evidence>
<dbReference type="InterPro" id="IPR004513">
    <property type="entry name" value="FtsX"/>
</dbReference>
<gene>
    <name evidence="16" type="primary">ftsX</name>
    <name evidence="16" type="ORF">OQ287_12155</name>
</gene>
<evidence type="ECO:0000259" key="14">
    <source>
        <dbReference type="Pfam" id="PF02687"/>
    </source>
</evidence>
<evidence type="ECO:0000256" key="8">
    <source>
        <dbReference type="ARBA" id="ARBA00022692"/>
    </source>
</evidence>
<keyword evidence="5 12" id="KW-1003">Cell membrane</keyword>
<comment type="subcellular location">
    <subcellularLocation>
        <location evidence="1">Cell inner membrane</location>
        <topology evidence="1">Multi-pass membrane protein</topology>
    </subcellularLocation>
</comment>
<evidence type="ECO:0000256" key="9">
    <source>
        <dbReference type="ARBA" id="ARBA00022989"/>
    </source>
</evidence>
<dbReference type="PANTHER" id="PTHR47755:SF1">
    <property type="entry name" value="CELL DIVISION PROTEIN FTSX"/>
    <property type="match status" value="1"/>
</dbReference>
<feature type="transmembrane region" description="Helical" evidence="13">
    <location>
        <begin position="248"/>
        <end position="269"/>
    </location>
</feature>
<comment type="similarity">
    <text evidence="2 12">Belongs to the ABC-4 integral membrane protein family. FtsX subfamily.</text>
</comment>
<evidence type="ECO:0000256" key="7">
    <source>
        <dbReference type="ARBA" id="ARBA00022618"/>
    </source>
</evidence>
<keyword evidence="7 12" id="KW-0132">Cell division</keyword>
<keyword evidence="6 12" id="KW-0997">Cell inner membrane</keyword>
<dbReference type="PANTHER" id="PTHR47755">
    <property type="entry name" value="CELL DIVISION PROTEIN FTSX"/>
    <property type="match status" value="1"/>
</dbReference>
<dbReference type="Pfam" id="PF18075">
    <property type="entry name" value="FtsX_ECD"/>
    <property type="match status" value="1"/>
</dbReference>
<feature type="domain" description="FtsX extracellular" evidence="15">
    <location>
        <begin position="83"/>
        <end position="174"/>
    </location>
</feature>
<comment type="caution">
    <text evidence="16">The sequence shown here is derived from an EMBL/GenBank/DDBJ whole genome shotgun (WGS) entry which is preliminary data.</text>
</comment>
<dbReference type="Gene3D" id="3.30.70.3040">
    <property type="match status" value="1"/>
</dbReference>
<keyword evidence="11 12" id="KW-0131">Cell cycle</keyword>
<evidence type="ECO:0000256" key="13">
    <source>
        <dbReference type="SAM" id="Phobius"/>
    </source>
</evidence>
<dbReference type="InterPro" id="IPR040690">
    <property type="entry name" value="FtsX_ECD"/>
</dbReference>
<feature type="transmembrane region" description="Helical" evidence="13">
    <location>
        <begin position="195"/>
        <end position="215"/>
    </location>
</feature>
<dbReference type="NCBIfam" id="TIGR00439">
    <property type="entry name" value="FtsX_Gneg"/>
    <property type="match status" value="1"/>
</dbReference>
<accession>A0AA41ZML3</accession>
<dbReference type="AlphaFoldDB" id="A0AA41ZML3"/>
<comment type="subunit">
    <text evidence="3">Forms a membrane-associated complex with FtsE.</text>
</comment>
<dbReference type="Proteomes" id="UP001165678">
    <property type="component" value="Unassembled WGS sequence"/>
</dbReference>
<dbReference type="InterPro" id="IPR003838">
    <property type="entry name" value="ABC3_permease_C"/>
</dbReference>
<evidence type="ECO:0000313" key="16">
    <source>
        <dbReference type="EMBL" id="MCX2524996.1"/>
    </source>
</evidence>
<proteinExistence type="inferred from homology"/>
<organism evidence="16 17">
    <name type="scientific">Larsenimonas rhizosphaerae</name>
    <dbReference type="NCBI Taxonomy" id="2944682"/>
    <lineage>
        <taxon>Bacteria</taxon>
        <taxon>Pseudomonadati</taxon>
        <taxon>Pseudomonadota</taxon>
        <taxon>Gammaproteobacteria</taxon>
        <taxon>Oceanospirillales</taxon>
        <taxon>Halomonadaceae</taxon>
        <taxon>Larsenimonas</taxon>
    </lineage>
</organism>
<evidence type="ECO:0000259" key="15">
    <source>
        <dbReference type="Pfam" id="PF18075"/>
    </source>
</evidence>
<dbReference type="GO" id="GO:0051301">
    <property type="term" value="P:cell division"/>
    <property type="evidence" value="ECO:0007669"/>
    <property type="project" value="UniProtKB-KW"/>
</dbReference>
<evidence type="ECO:0000256" key="2">
    <source>
        <dbReference type="ARBA" id="ARBA00007379"/>
    </source>
</evidence>
<evidence type="ECO:0000256" key="5">
    <source>
        <dbReference type="ARBA" id="ARBA00022475"/>
    </source>
</evidence>
<dbReference type="InterPro" id="IPR047590">
    <property type="entry name" value="FtsX_proteobact-type"/>
</dbReference>
<name>A0AA41ZML3_9GAMM</name>
<dbReference type="RefSeq" id="WP_265896611.1">
    <property type="nucleotide sequence ID" value="NZ_JAPIVE010000003.1"/>
</dbReference>
<evidence type="ECO:0000256" key="4">
    <source>
        <dbReference type="ARBA" id="ARBA00021907"/>
    </source>
</evidence>
<reference evidence="16" key="1">
    <citation type="submission" date="2022-11" db="EMBL/GenBank/DDBJ databases">
        <title>Larsenimonas rhizosphaerae sp. nov., isolated from a tidal mudflat.</title>
        <authorList>
            <person name="Lee S.D."/>
            <person name="Kim I.S."/>
        </authorList>
    </citation>
    <scope>NUCLEOTIDE SEQUENCE</scope>
    <source>
        <strain evidence="16">GH2-1</strain>
    </source>
</reference>
<dbReference type="GO" id="GO:0005886">
    <property type="term" value="C:plasma membrane"/>
    <property type="evidence" value="ECO:0007669"/>
    <property type="project" value="UniProtKB-SubCell"/>
</dbReference>
<keyword evidence="8 13" id="KW-0812">Transmembrane</keyword>
<keyword evidence="17" id="KW-1185">Reference proteome</keyword>